<accession>A0A166ALH7</accession>
<dbReference type="Proteomes" id="UP000077755">
    <property type="component" value="Chromosome 3"/>
</dbReference>
<dbReference type="InterPro" id="IPR008811">
    <property type="entry name" value="Glycosyl_hydrolases_36"/>
</dbReference>
<dbReference type="AlphaFoldDB" id="A0A166ALH7"/>
<sequence>MNQNGKLIHGYGVMDNGIMDPKNVHKFYNDYHQYLASAGVDGVKVDVQSIWRVLALVYQVVLRSLSNTIRHLMLLAKNFSDNGCIDRMSQNTDSL</sequence>
<evidence type="ECO:0000313" key="3">
    <source>
        <dbReference type="EMBL" id="WOG92271.1"/>
    </source>
</evidence>
<protein>
    <submittedName>
        <fullName evidence="3">Uncharacterized protein</fullName>
    </submittedName>
</protein>
<organism evidence="3 4">
    <name type="scientific">Daucus carota subsp. sativus</name>
    <name type="common">Carrot</name>
    <dbReference type="NCBI Taxonomy" id="79200"/>
    <lineage>
        <taxon>Eukaryota</taxon>
        <taxon>Viridiplantae</taxon>
        <taxon>Streptophyta</taxon>
        <taxon>Embryophyta</taxon>
        <taxon>Tracheophyta</taxon>
        <taxon>Spermatophyta</taxon>
        <taxon>Magnoliopsida</taxon>
        <taxon>eudicotyledons</taxon>
        <taxon>Gunneridae</taxon>
        <taxon>Pentapetalae</taxon>
        <taxon>asterids</taxon>
        <taxon>campanulids</taxon>
        <taxon>Apiales</taxon>
        <taxon>Apiaceae</taxon>
        <taxon>Apioideae</taxon>
        <taxon>Scandiceae</taxon>
        <taxon>Daucinae</taxon>
        <taxon>Daucus</taxon>
        <taxon>Daucus sect. Daucus</taxon>
    </lineage>
</organism>
<dbReference type="PANTHER" id="PTHR31268:SF32">
    <property type="entry name" value="GALACTINOL--SUCROSE GALACTOSYLTRANSFERASE 2-RELATED"/>
    <property type="match status" value="1"/>
</dbReference>
<reference evidence="3" key="1">
    <citation type="journal article" date="2016" name="Nat. Genet.">
        <title>A high-quality carrot genome assembly provides new insights into carotenoid accumulation and asterid genome evolution.</title>
        <authorList>
            <person name="Iorizzo M."/>
            <person name="Ellison S."/>
            <person name="Senalik D."/>
            <person name="Zeng P."/>
            <person name="Satapoomin P."/>
            <person name="Huang J."/>
            <person name="Bowman M."/>
            <person name="Iovene M."/>
            <person name="Sanseverino W."/>
            <person name="Cavagnaro P."/>
            <person name="Yildiz M."/>
            <person name="Macko-Podgorni A."/>
            <person name="Moranska E."/>
            <person name="Grzebelus E."/>
            <person name="Grzebelus D."/>
            <person name="Ashrafi H."/>
            <person name="Zheng Z."/>
            <person name="Cheng S."/>
            <person name="Spooner D."/>
            <person name="Van Deynze A."/>
            <person name="Simon P."/>
        </authorList>
    </citation>
    <scope>NUCLEOTIDE SEQUENCE</scope>
    <source>
        <tissue evidence="3">Leaf</tissue>
    </source>
</reference>
<dbReference type="PANTHER" id="PTHR31268">
    <property type="match status" value="1"/>
</dbReference>
<dbReference type="EMBL" id="CP093345">
    <property type="protein sequence ID" value="WOG92271.1"/>
    <property type="molecule type" value="Genomic_DNA"/>
</dbReference>
<dbReference type="SUPFAM" id="SSF51445">
    <property type="entry name" value="(Trans)glycosidases"/>
    <property type="match status" value="1"/>
</dbReference>
<dbReference type="Pfam" id="PF05691">
    <property type="entry name" value="Raffinose_syn"/>
    <property type="match status" value="1"/>
</dbReference>
<comment type="similarity">
    <text evidence="1">Belongs to the glycosyl hydrolases 36 family.</text>
</comment>
<reference evidence="3" key="2">
    <citation type="submission" date="2022-03" db="EMBL/GenBank/DDBJ databases">
        <title>Draft title - Genomic analysis of global carrot germplasm unveils the trajectory of domestication and the origin of high carotenoid orange carrot.</title>
        <authorList>
            <person name="Iorizzo M."/>
            <person name="Ellison S."/>
            <person name="Senalik D."/>
            <person name="Macko-Podgorni A."/>
            <person name="Grzebelus D."/>
            <person name="Bostan H."/>
            <person name="Rolling W."/>
            <person name="Curaba J."/>
            <person name="Simon P."/>
        </authorList>
    </citation>
    <scope>NUCLEOTIDE SEQUENCE</scope>
    <source>
        <tissue evidence="3">Leaf</tissue>
    </source>
</reference>
<keyword evidence="4" id="KW-1185">Reference proteome</keyword>
<dbReference type="InterPro" id="IPR017853">
    <property type="entry name" value="GH"/>
</dbReference>
<keyword evidence="2" id="KW-0119">Carbohydrate metabolism</keyword>
<proteinExistence type="inferred from homology"/>
<evidence type="ECO:0000256" key="2">
    <source>
        <dbReference type="ARBA" id="ARBA00023277"/>
    </source>
</evidence>
<evidence type="ECO:0000256" key="1">
    <source>
        <dbReference type="ARBA" id="ARBA00007240"/>
    </source>
</evidence>
<name>A0A166ALH7_DAUCS</name>
<evidence type="ECO:0000313" key="4">
    <source>
        <dbReference type="Proteomes" id="UP000077755"/>
    </source>
</evidence>
<gene>
    <name evidence="3" type="ORF">DCAR_0311534</name>
</gene>
<dbReference type="Gramene" id="KZN01450">
    <property type="protein sequence ID" value="KZN01450"/>
    <property type="gene ID" value="DCAR_010204"/>
</dbReference>